<evidence type="ECO:0000256" key="5">
    <source>
        <dbReference type="ARBA" id="ARBA00022692"/>
    </source>
</evidence>
<comment type="subcellular location">
    <subcellularLocation>
        <location evidence="1">Cell membrane</location>
        <topology evidence="1">Multi-pass membrane protein</topology>
    </subcellularLocation>
</comment>
<dbReference type="SUPFAM" id="SSF103190">
    <property type="entry name" value="Sensory domain-like"/>
    <property type="match status" value="1"/>
</dbReference>
<evidence type="ECO:0000256" key="3">
    <source>
        <dbReference type="ARBA" id="ARBA00022553"/>
    </source>
</evidence>
<dbReference type="PANTHER" id="PTHR40448">
    <property type="entry name" value="TWO-COMPONENT SENSOR HISTIDINE KINASE"/>
    <property type="match status" value="1"/>
</dbReference>
<evidence type="ECO:0000313" key="14">
    <source>
        <dbReference type="EMBL" id="SHI29722.1"/>
    </source>
</evidence>
<evidence type="ECO:0000256" key="2">
    <source>
        <dbReference type="ARBA" id="ARBA00022475"/>
    </source>
</evidence>
<dbReference type="GO" id="GO:0042802">
    <property type="term" value="F:identical protein binding"/>
    <property type="evidence" value="ECO:0007669"/>
    <property type="project" value="TreeGrafter"/>
</dbReference>
<dbReference type="InterPro" id="IPR016120">
    <property type="entry name" value="Sig_transdc_His_kin_SpoOB"/>
</dbReference>
<evidence type="ECO:0000256" key="8">
    <source>
        <dbReference type="ARBA" id="ARBA00022840"/>
    </source>
</evidence>
<dbReference type="SUPFAM" id="SSF55785">
    <property type="entry name" value="PYP-like sensor domain (PAS domain)"/>
    <property type="match status" value="1"/>
</dbReference>
<dbReference type="InterPro" id="IPR039506">
    <property type="entry name" value="SPOB_a"/>
</dbReference>
<keyword evidence="8" id="KW-0067">ATP-binding</keyword>
<dbReference type="GO" id="GO:0005524">
    <property type="term" value="F:ATP binding"/>
    <property type="evidence" value="ECO:0007669"/>
    <property type="project" value="UniProtKB-KW"/>
</dbReference>
<dbReference type="RefSeq" id="WP_073021671.1">
    <property type="nucleotide sequence ID" value="NZ_FQXU01000012.1"/>
</dbReference>
<keyword evidence="2" id="KW-1003">Cell membrane</keyword>
<dbReference type="Pfam" id="PF14689">
    <property type="entry name" value="SPOB_a"/>
    <property type="match status" value="1"/>
</dbReference>
<dbReference type="SUPFAM" id="SSF55874">
    <property type="entry name" value="ATPase domain of HSP90 chaperone/DNA topoisomerase II/histidine kinase"/>
    <property type="match status" value="1"/>
</dbReference>
<dbReference type="Pfam" id="PF00989">
    <property type="entry name" value="PAS"/>
    <property type="match status" value="1"/>
</dbReference>
<keyword evidence="7 14" id="KW-0418">Kinase</keyword>
<keyword evidence="6" id="KW-0547">Nucleotide-binding</keyword>
<keyword evidence="9 12" id="KW-1133">Transmembrane helix</keyword>
<dbReference type="InterPro" id="IPR005467">
    <property type="entry name" value="His_kinase_dom"/>
</dbReference>
<dbReference type="EMBL" id="FQXU01000012">
    <property type="protein sequence ID" value="SHI29722.1"/>
    <property type="molecule type" value="Genomic_DNA"/>
</dbReference>
<dbReference type="InterPro" id="IPR036890">
    <property type="entry name" value="HATPase_C_sf"/>
</dbReference>
<dbReference type="Pfam" id="PF17203">
    <property type="entry name" value="sCache_3_2"/>
    <property type="match status" value="1"/>
</dbReference>
<dbReference type="GO" id="GO:0006355">
    <property type="term" value="P:regulation of DNA-templated transcription"/>
    <property type="evidence" value="ECO:0007669"/>
    <property type="project" value="InterPro"/>
</dbReference>
<feature type="transmembrane region" description="Helical" evidence="12">
    <location>
        <begin position="169"/>
        <end position="187"/>
    </location>
</feature>
<dbReference type="InterPro" id="IPR013767">
    <property type="entry name" value="PAS_fold"/>
</dbReference>
<dbReference type="GO" id="GO:0000155">
    <property type="term" value="F:phosphorelay sensor kinase activity"/>
    <property type="evidence" value="ECO:0007669"/>
    <property type="project" value="InterPro"/>
</dbReference>
<feature type="transmembrane region" description="Helical" evidence="12">
    <location>
        <begin position="6"/>
        <end position="27"/>
    </location>
</feature>
<evidence type="ECO:0000256" key="6">
    <source>
        <dbReference type="ARBA" id="ARBA00022741"/>
    </source>
</evidence>
<evidence type="ECO:0000313" key="15">
    <source>
        <dbReference type="Proteomes" id="UP000184241"/>
    </source>
</evidence>
<evidence type="ECO:0000256" key="7">
    <source>
        <dbReference type="ARBA" id="ARBA00022777"/>
    </source>
</evidence>
<dbReference type="SUPFAM" id="SSF55890">
    <property type="entry name" value="Sporulation response regulatory protein Spo0B"/>
    <property type="match status" value="1"/>
</dbReference>
<dbReference type="InterPro" id="IPR033463">
    <property type="entry name" value="sCache_3"/>
</dbReference>
<dbReference type="PANTHER" id="PTHR40448:SF1">
    <property type="entry name" value="TWO-COMPONENT SENSOR HISTIDINE KINASE"/>
    <property type="match status" value="1"/>
</dbReference>
<dbReference type="AlphaFoldDB" id="A0A1M5ZZQ3"/>
<keyword evidence="10" id="KW-0902">Two-component regulatory system</keyword>
<dbReference type="PROSITE" id="PS50109">
    <property type="entry name" value="HIS_KIN"/>
    <property type="match status" value="1"/>
</dbReference>
<accession>A0A1M5ZZQ3</accession>
<dbReference type="InterPro" id="IPR029151">
    <property type="entry name" value="Sensor-like_sf"/>
</dbReference>
<proteinExistence type="predicted"/>
<dbReference type="SMART" id="SM00387">
    <property type="entry name" value="HATPase_c"/>
    <property type="match status" value="1"/>
</dbReference>
<dbReference type="Proteomes" id="UP000184241">
    <property type="component" value="Unassembled WGS sequence"/>
</dbReference>
<dbReference type="Pfam" id="PF02518">
    <property type="entry name" value="HATPase_c"/>
    <property type="match status" value="1"/>
</dbReference>
<dbReference type="Gene3D" id="3.30.565.10">
    <property type="entry name" value="Histidine kinase-like ATPase, C-terminal domain"/>
    <property type="match status" value="1"/>
</dbReference>
<evidence type="ECO:0000256" key="11">
    <source>
        <dbReference type="ARBA" id="ARBA00023136"/>
    </source>
</evidence>
<keyword evidence="4" id="KW-0808">Transferase</keyword>
<keyword evidence="3" id="KW-0597">Phosphoprotein</keyword>
<protein>
    <submittedName>
        <fullName evidence="14">Two-component system, CitB family, sensor kinase</fullName>
    </submittedName>
</protein>
<keyword evidence="11 12" id="KW-0472">Membrane</keyword>
<sequence>MKLGNKIMLLTIVVIMAVIGVISNFAMKMVRDKVNAKNENYLLDTAEAVASVPLIEDELEKGVNNFKIQTFTEKLNLKMKVNFIVVIDMNGIRYSHPLRQYIGMPFEGGDDKRVLESGESYISEGLGRIGYSVRAFAPVYKEGIQVGAVCVGILKTDWKQEATSFMYKLIPYIGLAFVIGVIGAYALSNNIKKTIFGLEPKEIALLVEERKAVIDNTNDGLIAINTKGEITVLNKKAKEILNIDDKEYIYPIILNNLKEVLKTGEEYYNRTEKLSDDTIILSNYKGITGNEGNIIGALVNFQDRSLVTKMAEELTGIKLLTWDLRAQNHEFMNKLHTIAGLIQLERYDKALKYIFDVSEMGNKVVESLKKIEDVSIQGLILAKYHKAQEAKIKFIIEEGCNLKKEREKVGTHDLLTVIGNLLDNSIDVLKDKENGEMSIFISEEDNIIIQVRNNGEAIKEEIGINLFDRGFTTKNGDRGYGLYNVKEILDSLGGEISFTSGKITEWKVKI</sequence>
<evidence type="ECO:0000256" key="1">
    <source>
        <dbReference type="ARBA" id="ARBA00004651"/>
    </source>
</evidence>
<evidence type="ECO:0000256" key="12">
    <source>
        <dbReference type="SAM" id="Phobius"/>
    </source>
</evidence>
<evidence type="ECO:0000256" key="9">
    <source>
        <dbReference type="ARBA" id="ARBA00022989"/>
    </source>
</evidence>
<evidence type="ECO:0000256" key="10">
    <source>
        <dbReference type="ARBA" id="ARBA00023012"/>
    </source>
</evidence>
<dbReference type="Gene3D" id="1.10.287.130">
    <property type="match status" value="1"/>
</dbReference>
<dbReference type="InterPro" id="IPR035965">
    <property type="entry name" value="PAS-like_dom_sf"/>
</dbReference>
<dbReference type="InterPro" id="IPR003594">
    <property type="entry name" value="HATPase_dom"/>
</dbReference>
<dbReference type="GO" id="GO:0005886">
    <property type="term" value="C:plasma membrane"/>
    <property type="evidence" value="ECO:0007669"/>
    <property type="project" value="UniProtKB-SubCell"/>
</dbReference>
<keyword evidence="5 12" id="KW-0812">Transmembrane</keyword>
<evidence type="ECO:0000256" key="4">
    <source>
        <dbReference type="ARBA" id="ARBA00022679"/>
    </source>
</evidence>
<reference evidence="14 15" key="1">
    <citation type="submission" date="2016-11" db="EMBL/GenBank/DDBJ databases">
        <authorList>
            <person name="Jaros S."/>
            <person name="Januszkiewicz K."/>
            <person name="Wedrychowicz H."/>
        </authorList>
    </citation>
    <scope>NUCLEOTIDE SEQUENCE [LARGE SCALE GENOMIC DNA]</scope>
    <source>
        <strain evidence="14 15">DSM 6191</strain>
    </source>
</reference>
<name>A0A1M5ZZQ3_9CLOT</name>
<feature type="domain" description="Histidine kinase" evidence="13">
    <location>
        <begin position="326"/>
        <end position="510"/>
    </location>
</feature>
<organism evidence="14 15">
    <name type="scientific">Clostridium intestinale DSM 6191</name>
    <dbReference type="NCBI Taxonomy" id="1121320"/>
    <lineage>
        <taxon>Bacteria</taxon>
        <taxon>Bacillati</taxon>
        <taxon>Bacillota</taxon>
        <taxon>Clostridia</taxon>
        <taxon>Eubacteriales</taxon>
        <taxon>Clostridiaceae</taxon>
        <taxon>Clostridium</taxon>
    </lineage>
</organism>
<gene>
    <name evidence="14" type="ORF">SAMN02745941_03555</name>
</gene>
<evidence type="ECO:0000259" key="13">
    <source>
        <dbReference type="PROSITE" id="PS50109"/>
    </source>
</evidence>
<dbReference type="Gene3D" id="3.30.450.20">
    <property type="entry name" value="PAS domain"/>
    <property type="match status" value="2"/>
</dbReference>